<reference evidence="2 3" key="1">
    <citation type="submission" date="2019-05" db="EMBL/GenBank/DDBJ databases">
        <title>Another draft genome of Portunus trituberculatus and its Hox gene families provides insights of decapod evolution.</title>
        <authorList>
            <person name="Jeong J.-H."/>
            <person name="Song I."/>
            <person name="Kim S."/>
            <person name="Choi T."/>
            <person name="Kim D."/>
            <person name="Ryu S."/>
            <person name="Kim W."/>
        </authorList>
    </citation>
    <scope>NUCLEOTIDE SEQUENCE [LARGE SCALE GENOMIC DNA]</scope>
    <source>
        <tissue evidence="2">Muscle</tissue>
    </source>
</reference>
<protein>
    <submittedName>
        <fullName evidence="2">Uncharacterized protein</fullName>
    </submittedName>
</protein>
<dbReference type="Proteomes" id="UP000324222">
    <property type="component" value="Unassembled WGS sequence"/>
</dbReference>
<gene>
    <name evidence="2" type="ORF">E2C01_063044</name>
</gene>
<sequence length="87" mass="9937">MKRRIITGTRSKRKPRGGRPNERKSYSHSRQHLTCERRDPCAALPWRRLSVDYEAARLWEAWAVRGYGSCEVRGGVGRGGADQRVLG</sequence>
<evidence type="ECO:0000256" key="1">
    <source>
        <dbReference type="SAM" id="MobiDB-lite"/>
    </source>
</evidence>
<proteinExistence type="predicted"/>
<evidence type="ECO:0000313" key="3">
    <source>
        <dbReference type="Proteomes" id="UP000324222"/>
    </source>
</evidence>
<name>A0A5B7HJR7_PORTR</name>
<comment type="caution">
    <text evidence="2">The sequence shown here is derived from an EMBL/GenBank/DDBJ whole genome shotgun (WGS) entry which is preliminary data.</text>
</comment>
<accession>A0A5B7HJR7</accession>
<keyword evidence="3" id="KW-1185">Reference proteome</keyword>
<feature type="region of interest" description="Disordered" evidence="1">
    <location>
        <begin position="1"/>
        <end position="31"/>
    </location>
</feature>
<organism evidence="2 3">
    <name type="scientific">Portunus trituberculatus</name>
    <name type="common">Swimming crab</name>
    <name type="synonym">Neptunus trituberculatus</name>
    <dbReference type="NCBI Taxonomy" id="210409"/>
    <lineage>
        <taxon>Eukaryota</taxon>
        <taxon>Metazoa</taxon>
        <taxon>Ecdysozoa</taxon>
        <taxon>Arthropoda</taxon>
        <taxon>Crustacea</taxon>
        <taxon>Multicrustacea</taxon>
        <taxon>Malacostraca</taxon>
        <taxon>Eumalacostraca</taxon>
        <taxon>Eucarida</taxon>
        <taxon>Decapoda</taxon>
        <taxon>Pleocyemata</taxon>
        <taxon>Brachyura</taxon>
        <taxon>Eubrachyura</taxon>
        <taxon>Portunoidea</taxon>
        <taxon>Portunidae</taxon>
        <taxon>Portuninae</taxon>
        <taxon>Portunus</taxon>
    </lineage>
</organism>
<dbReference type="EMBL" id="VSRR010028453">
    <property type="protein sequence ID" value="MPC68834.1"/>
    <property type="molecule type" value="Genomic_DNA"/>
</dbReference>
<dbReference type="AlphaFoldDB" id="A0A5B7HJR7"/>
<evidence type="ECO:0000313" key="2">
    <source>
        <dbReference type="EMBL" id="MPC68834.1"/>
    </source>
</evidence>
<feature type="compositionally biased region" description="Basic residues" evidence="1">
    <location>
        <begin position="1"/>
        <end position="17"/>
    </location>
</feature>